<comment type="caution">
    <text evidence="5">The sequence shown here is derived from an EMBL/GenBank/DDBJ whole genome shotgun (WGS) entry which is preliminary data.</text>
</comment>
<name>A0ABV2TJX6_9RHOO</name>
<proteinExistence type="predicted"/>
<sequence>MRSIILSSLFLLVCVLSACGPASHGLEPGKATMPQLLDQMGEPSMVWSEGDGSLQLEFARIPKGGGNFMARVAPNGILMSLQQVLTEANVEALQPGMSRDQVRRALGRPGWIEGRESGELWHWPLDQNRPEVWQVDAQFSVAGTLLEVRRSRILYGQTLGGAAATGQQKRPQL</sequence>
<reference evidence="5 6" key="1">
    <citation type="submission" date="2024-07" db="EMBL/GenBank/DDBJ databases">
        <title>Uliginosibacterium flavum JJ3220;KACC:17644.</title>
        <authorList>
            <person name="Kim M.K."/>
        </authorList>
    </citation>
    <scope>NUCLEOTIDE SEQUENCE [LARGE SCALE GENOMIC DNA]</scope>
    <source>
        <strain evidence="5 6">KACC:17644</strain>
    </source>
</reference>
<evidence type="ECO:0000259" key="4">
    <source>
        <dbReference type="Pfam" id="PF04355"/>
    </source>
</evidence>
<evidence type="ECO:0000256" key="3">
    <source>
        <dbReference type="SAM" id="SignalP"/>
    </source>
</evidence>
<evidence type="ECO:0000256" key="1">
    <source>
        <dbReference type="ARBA" id="ARBA00022729"/>
    </source>
</evidence>
<feature type="signal peptide" evidence="3">
    <location>
        <begin position="1"/>
        <end position="18"/>
    </location>
</feature>
<keyword evidence="2" id="KW-0472">Membrane</keyword>
<evidence type="ECO:0000313" key="5">
    <source>
        <dbReference type="EMBL" id="MET7013483.1"/>
    </source>
</evidence>
<dbReference type="EMBL" id="JBEWZI010000003">
    <property type="protein sequence ID" value="MET7013483.1"/>
    <property type="molecule type" value="Genomic_DNA"/>
</dbReference>
<dbReference type="Proteomes" id="UP001549691">
    <property type="component" value="Unassembled WGS sequence"/>
</dbReference>
<dbReference type="InterPro" id="IPR007450">
    <property type="entry name" value="BamE_dom"/>
</dbReference>
<dbReference type="Pfam" id="PF04355">
    <property type="entry name" value="BamE"/>
    <property type="match status" value="1"/>
</dbReference>
<dbReference type="Gene3D" id="3.30.1450.10">
    <property type="match status" value="1"/>
</dbReference>
<feature type="domain" description="Outer membrane protein assembly factor BamE" evidence="4">
    <location>
        <begin position="84"/>
        <end position="110"/>
    </location>
</feature>
<organism evidence="5 6">
    <name type="scientific">Uliginosibacterium flavum</name>
    <dbReference type="NCBI Taxonomy" id="1396831"/>
    <lineage>
        <taxon>Bacteria</taxon>
        <taxon>Pseudomonadati</taxon>
        <taxon>Pseudomonadota</taxon>
        <taxon>Betaproteobacteria</taxon>
        <taxon>Rhodocyclales</taxon>
        <taxon>Zoogloeaceae</taxon>
        <taxon>Uliginosibacterium</taxon>
    </lineage>
</organism>
<keyword evidence="6" id="KW-1185">Reference proteome</keyword>
<dbReference type="InterPro" id="IPR037873">
    <property type="entry name" value="BamE-like"/>
</dbReference>
<evidence type="ECO:0000313" key="6">
    <source>
        <dbReference type="Proteomes" id="UP001549691"/>
    </source>
</evidence>
<gene>
    <name evidence="5" type="primary">bamE</name>
    <name evidence="5" type="ORF">ABXR19_04730</name>
</gene>
<dbReference type="RefSeq" id="WP_354599943.1">
    <property type="nucleotide sequence ID" value="NZ_JBEWZI010000003.1"/>
</dbReference>
<accession>A0ABV2TJX6</accession>
<evidence type="ECO:0000256" key="2">
    <source>
        <dbReference type="ARBA" id="ARBA00023136"/>
    </source>
</evidence>
<dbReference type="PROSITE" id="PS51257">
    <property type="entry name" value="PROKAR_LIPOPROTEIN"/>
    <property type="match status" value="1"/>
</dbReference>
<feature type="chain" id="PRO_5045493717" evidence="3">
    <location>
        <begin position="19"/>
        <end position="173"/>
    </location>
</feature>
<protein>
    <submittedName>
        <fullName evidence="5">Outer membrane protein assembly factor BamE</fullName>
    </submittedName>
</protein>
<keyword evidence="1 3" id="KW-0732">Signal</keyword>